<dbReference type="InterPro" id="IPR053140">
    <property type="entry name" value="GDSL_Rv0518-like"/>
</dbReference>
<proteinExistence type="predicted"/>
<evidence type="ECO:0000259" key="1">
    <source>
        <dbReference type="Pfam" id="PF13472"/>
    </source>
</evidence>
<comment type="caution">
    <text evidence="2">The sequence shown here is derived from an EMBL/GenBank/DDBJ whole genome shotgun (WGS) entry which is preliminary data.</text>
</comment>
<dbReference type="SUPFAM" id="SSF52266">
    <property type="entry name" value="SGNH hydrolase"/>
    <property type="match status" value="1"/>
</dbReference>
<dbReference type="InterPro" id="IPR013830">
    <property type="entry name" value="SGNH_hydro"/>
</dbReference>
<name>A0A917VD19_9NOCA</name>
<dbReference type="RefSeq" id="WP_188830443.1">
    <property type="nucleotide sequence ID" value="NZ_BMMW01000004.1"/>
</dbReference>
<dbReference type="PANTHER" id="PTHR43784:SF2">
    <property type="entry name" value="GDSL-LIKE LIPASE_ACYLHYDROLASE, PUTATIVE (AFU_ORTHOLOGUE AFUA_2G00820)-RELATED"/>
    <property type="match status" value="1"/>
</dbReference>
<gene>
    <name evidence="2" type="ORF">GCM10011591_38620</name>
</gene>
<reference evidence="2" key="1">
    <citation type="journal article" date="2014" name="Int. J. Syst. Evol. Microbiol.">
        <title>Complete genome sequence of Corynebacterium casei LMG S-19264T (=DSM 44701T), isolated from a smear-ripened cheese.</title>
        <authorList>
            <consortium name="US DOE Joint Genome Institute (JGI-PGF)"/>
            <person name="Walter F."/>
            <person name="Albersmeier A."/>
            <person name="Kalinowski J."/>
            <person name="Ruckert C."/>
        </authorList>
    </citation>
    <scope>NUCLEOTIDE SEQUENCE</scope>
    <source>
        <strain evidence="2">CGMCC 4.7278</strain>
    </source>
</reference>
<dbReference type="CDD" id="cd01832">
    <property type="entry name" value="SGNH_hydrolase_like_1"/>
    <property type="match status" value="1"/>
</dbReference>
<keyword evidence="3" id="KW-1185">Reference proteome</keyword>
<dbReference type="EMBL" id="BMMW01000004">
    <property type="protein sequence ID" value="GGK62669.1"/>
    <property type="molecule type" value="Genomic_DNA"/>
</dbReference>
<dbReference type="Proteomes" id="UP000612956">
    <property type="component" value="Unassembled WGS sequence"/>
</dbReference>
<dbReference type="InterPro" id="IPR036514">
    <property type="entry name" value="SGNH_hydro_sf"/>
</dbReference>
<dbReference type="AlphaFoldDB" id="A0A917VD19"/>
<evidence type="ECO:0000313" key="2">
    <source>
        <dbReference type="EMBL" id="GGK62669.1"/>
    </source>
</evidence>
<accession>A0A917VD19</accession>
<reference evidence="2" key="2">
    <citation type="submission" date="2020-09" db="EMBL/GenBank/DDBJ databases">
        <authorList>
            <person name="Sun Q."/>
            <person name="Zhou Y."/>
        </authorList>
    </citation>
    <scope>NUCLEOTIDE SEQUENCE</scope>
    <source>
        <strain evidence="2">CGMCC 4.7278</strain>
    </source>
</reference>
<dbReference type="Pfam" id="PF13472">
    <property type="entry name" value="Lipase_GDSL_2"/>
    <property type="match status" value="1"/>
</dbReference>
<organism evidence="2 3">
    <name type="scientific">Nocardia camponoti</name>
    <dbReference type="NCBI Taxonomy" id="1616106"/>
    <lineage>
        <taxon>Bacteria</taxon>
        <taxon>Bacillati</taxon>
        <taxon>Actinomycetota</taxon>
        <taxon>Actinomycetes</taxon>
        <taxon>Mycobacteriales</taxon>
        <taxon>Nocardiaceae</taxon>
        <taxon>Nocardia</taxon>
    </lineage>
</organism>
<evidence type="ECO:0000313" key="3">
    <source>
        <dbReference type="Proteomes" id="UP000612956"/>
    </source>
</evidence>
<feature type="domain" description="SGNH hydrolase-type esterase" evidence="1">
    <location>
        <begin position="35"/>
        <end position="210"/>
    </location>
</feature>
<dbReference type="PANTHER" id="PTHR43784">
    <property type="entry name" value="GDSL-LIKE LIPASE/ACYLHYDROLASE, PUTATIVE (AFU_ORTHOLOGUE AFUA_2G00820)-RELATED"/>
    <property type="match status" value="1"/>
</dbReference>
<dbReference type="Gene3D" id="3.40.50.1110">
    <property type="entry name" value="SGNH hydrolase"/>
    <property type="match status" value="1"/>
</dbReference>
<sequence>MTATHEVHELSDPLVLPDTEIRSLLFGAPWRRFAVMGDSIALGTGDPSPGYAHKGWADRVADALGEANPGVAYLNTGRVGATSGQVIEEQLSRVIAFQPDLVHVNCGANDLFTAGGNPDEVRRNLTALFTALTDAGATISCFALADVWEIDRMAPMRPMRARMAELNTIVKDVALQHDAVFGDFWTHPVRLRPETMSADLIHFTASGHAVVASEIVRLLGARIVR</sequence>
<protein>
    <recommendedName>
        <fullName evidence="1">SGNH hydrolase-type esterase domain-containing protein</fullName>
    </recommendedName>
</protein>